<dbReference type="Pfam" id="PF00152">
    <property type="entry name" value="tRNA-synt_2"/>
    <property type="match status" value="1"/>
</dbReference>
<evidence type="ECO:0000256" key="2">
    <source>
        <dbReference type="ARBA" id="ARBA00022741"/>
    </source>
</evidence>
<dbReference type="InterPro" id="IPR002312">
    <property type="entry name" value="Asp/Asn-tRNA-synth_IIb"/>
</dbReference>
<dbReference type="OrthoDB" id="43906at2759"/>
<keyword evidence="1 7" id="KW-0436">Ligase</keyword>
<dbReference type="GO" id="GO:0006421">
    <property type="term" value="P:asparaginyl-tRNA aminoacylation"/>
    <property type="evidence" value="ECO:0007669"/>
    <property type="project" value="TreeGrafter"/>
</dbReference>
<dbReference type="GO" id="GO:0004812">
    <property type="term" value="F:aminoacyl-tRNA ligase activity"/>
    <property type="evidence" value="ECO:0007669"/>
    <property type="project" value="UniProtKB-KW"/>
</dbReference>
<keyword evidence="2" id="KW-0547">Nucleotide-binding</keyword>
<organism evidence="7 8">
    <name type="scientific">Golovinomyces cichoracearum</name>
    <dbReference type="NCBI Taxonomy" id="62708"/>
    <lineage>
        <taxon>Eukaryota</taxon>
        <taxon>Fungi</taxon>
        <taxon>Dikarya</taxon>
        <taxon>Ascomycota</taxon>
        <taxon>Pezizomycotina</taxon>
        <taxon>Leotiomycetes</taxon>
        <taxon>Erysiphales</taxon>
        <taxon>Erysiphaceae</taxon>
        <taxon>Golovinomyces</taxon>
    </lineage>
</organism>
<dbReference type="PANTHER" id="PTHR22594">
    <property type="entry name" value="ASPARTYL/LYSYL-TRNA SYNTHETASE"/>
    <property type="match status" value="1"/>
</dbReference>
<comment type="caution">
    <text evidence="7">The sequence shown here is derived from an EMBL/GenBank/DDBJ whole genome shotgun (WGS) entry which is preliminary data.</text>
</comment>
<evidence type="ECO:0000259" key="6">
    <source>
        <dbReference type="PROSITE" id="PS50862"/>
    </source>
</evidence>
<dbReference type="Gene3D" id="3.30.930.10">
    <property type="entry name" value="Bira Bifunctional Protein, Domain 2"/>
    <property type="match status" value="1"/>
</dbReference>
<dbReference type="InterPro" id="IPR004364">
    <property type="entry name" value="Aa-tRNA-synt_II"/>
</dbReference>
<protein>
    <submittedName>
        <fullName evidence="7">Asparagine--tRNA ligase</fullName>
    </submittedName>
</protein>
<dbReference type="SUPFAM" id="SSF55681">
    <property type="entry name" value="Class II aaRS and biotin synthetases"/>
    <property type="match status" value="1"/>
</dbReference>
<evidence type="ECO:0000313" key="7">
    <source>
        <dbReference type="EMBL" id="RKF60828.1"/>
    </source>
</evidence>
<dbReference type="InterPro" id="IPR006195">
    <property type="entry name" value="aa-tRNA-synth_II"/>
</dbReference>
<dbReference type="AlphaFoldDB" id="A0A420HTR4"/>
<name>A0A420HTR4_9PEZI</name>
<evidence type="ECO:0000256" key="5">
    <source>
        <dbReference type="ARBA" id="ARBA00023146"/>
    </source>
</evidence>
<evidence type="ECO:0000256" key="3">
    <source>
        <dbReference type="ARBA" id="ARBA00022840"/>
    </source>
</evidence>
<sequence>MLKYICGSILKNCISDLNFLKNYVDSDIINRLKKFLEIKFIRIDYIEAIDILIDSKVIFKKSVSFGTDLSSEHERYLVEKYFKSPVIIKNYPKELKAFYMRLNNDKKTVAAMDVLVPKIGELIGGSQREERIEILDERLVELGLKKENYWWYRDLRKYGTVPHSGFGMGFERLISYFTGVSNIRDVIPFPRTVNNSNF</sequence>
<feature type="domain" description="Aminoacyl-transfer RNA synthetases class-II family profile" evidence="6">
    <location>
        <begin position="1"/>
        <end position="188"/>
    </location>
</feature>
<dbReference type="Proteomes" id="UP000285405">
    <property type="component" value="Unassembled WGS sequence"/>
</dbReference>
<keyword evidence="4" id="KW-0648">Protein biosynthesis</keyword>
<gene>
    <name evidence="7" type="ORF">GcC1_162007</name>
</gene>
<dbReference type="GO" id="GO:0005524">
    <property type="term" value="F:ATP binding"/>
    <property type="evidence" value="ECO:0007669"/>
    <property type="project" value="UniProtKB-KW"/>
</dbReference>
<evidence type="ECO:0000256" key="1">
    <source>
        <dbReference type="ARBA" id="ARBA00022598"/>
    </source>
</evidence>
<dbReference type="PROSITE" id="PS50862">
    <property type="entry name" value="AA_TRNA_LIGASE_II"/>
    <property type="match status" value="1"/>
</dbReference>
<dbReference type="InterPro" id="IPR045864">
    <property type="entry name" value="aa-tRNA-synth_II/BPL/LPL"/>
</dbReference>
<accession>A0A420HTR4</accession>
<keyword evidence="3" id="KW-0067">ATP-binding</keyword>
<evidence type="ECO:0000313" key="8">
    <source>
        <dbReference type="Proteomes" id="UP000285405"/>
    </source>
</evidence>
<reference evidence="7 8" key="1">
    <citation type="journal article" date="2018" name="BMC Genomics">
        <title>Comparative genome analyses reveal sequence features reflecting distinct modes of host-adaptation between dicot and monocot powdery mildew.</title>
        <authorList>
            <person name="Wu Y."/>
            <person name="Ma X."/>
            <person name="Pan Z."/>
            <person name="Kale S.D."/>
            <person name="Song Y."/>
            <person name="King H."/>
            <person name="Zhang Q."/>
            <person name="Presley C."/>
            <person name="Deng X."/>
            <person name="Wei C.I."/>
            <person name="Xiao S."/>
        </authorList>
    </citation>
    <scope>NUCLEOTIDE SEQUENCE [LARGE SCALE GENOMIC DNA]</scope>
    <source>
        <strain evidence="7">UCSC1</strain>
    </source>
</reference>
<evidence type="ECO:0000256" key="4">
    <source>
        <dbReference type="ARBA" id="ARBA00022917"/>
    </source>
</evidence>
<dbReference type="PRINTS" id="PR01042">
    <property type="entry name" value="TRNASYNTHASP"/>
</dbReference>
<dbReference type="EMBL" id="MCBR01016208">
    <property type="protein sequence ID" value="RKF60828.1"/>
    <property type="molecule type" value="Genomic_DNA"/>
</dbReference>
<proteinExistence type="predicted"/>
<dbReference type="PANTHER" id="PTHR22594:SF34">
    <property type="entry name" value="ASPARAGINE--TRNA LIGASE, MITOCHONDRIAL-RELATED"/>
    <property type="match status" value="1"/>
</dbReference>
<keyword evidence="5" id="KW-0030">Aminoacyl-tRNA synthetase</keyword>